<accession>A0A699XKN5</accession>
<feature type="region of interest" description="Disordered" evidence="1">
    <location>
        <begin position="40"/>
        <end position="76"/>
    </location>
</feature>
<dbReference type="AlphaFoldDB" id="A0A699XKN5"/>
<evidence type="ECO:0000313" key="2">
    <source>
        <dbReference type="EMBL" id="GFD58376.1"/>
    </source>
</evidence>
<evidence type="ECO:0000256" key="1">
    <source>
        <dbReference type="SAM" id="MobiDB-lite"/>
    </source>
</evidence>
<name>A0A699XKN5_TANCI</name>
<comment type="caution">
    <text evidence="2">The sequence shown here is derived from an EMBL/GenBank/DDBJ whole genome shotgun (WGS) entry which is preliminary data.</text>
</comment>
<protein>
    <submittedName>
        <fullName evidence="2">Uncharacterized protein</fullName>
    </submittedName>
</protein>
<feature type="compositionally biased region" description="Gly residues" evidence="1">
    <location>
        <begin position="49"/>
        <end position="64"/>
    </location>
</feature>
<reference evidence="2" key="1">
    <citation type="journal article" date="2019" name="Sci. Rep.">
        <title>Draft genome of Tanacetum cinerariifolium, the natural source of mosquito coil.</title>
        <authorList>
            <person name="Yamashiro T."/>
            <person name="Shiraishi A."/>
            <person name="Satake H."/>
            <person name="Nakayama K."/>
        </authorList>
    </citation>
    <scope>NUCLEOTIDE SEQUENCE</scope>
</reference>
<proteinExistence type="predicted"/>
<dbReference type="EMBL" id="BKCJ011852166">
    <property type="protein sequence ID" value="GFD58376.1"/>
    <property type="molecule type" value="Genomic_DNA"/>
</dbReference>
<feature type="non-terminal residue" evidence="2">
    <location>
        <position position="1"/>
    </location>
</feature>
<gene>
    <name evidence="2" type="ORF">Tci_930345</name>
</gene>
<organism evidence="2">
    <name type="scientific">Tanacetum cinerariifolium</name>
    <name type="common">Dalmatian daisy</name>
    <name type="synonym">Chrysanthemum cinerariifolium</name>
    <dbReference type="NCBI Taxonomy" id="118510"/>
    <lineage>
        <taxon>Eukaryota</taxon>
        <taxon>Viridiplantae</taxon>
        <taxon>Streptophyta</taxon>
        <taxon>Embryophyta</taxon>
        <taxon>Tracheophyta</taxon>
        <taxon>Spermatophyta</taxon>
        <taxon>Magnoliopsida</taxon>
        <taxon>eudicotyledons</taxon>
        <taxon>Gunneridae</taxon>
        <taxon>Pentapetalae</taxon>
        <taxon>asterids</taxon>
        <taxon>campanulids</taxon>
        <taxon>Asterales</taxon>
        <taxon>Asteraceae</taxon>
        <taxon>Asteroideae</taxon>
        <taxon>Anthemideae</taxon>
        <taxon>Anthemidinae</taxon>
        <taxon>Tanacetum</taxon>
    </lineage>
</organism>
<sequence>AAGNVVGGRHLRPHHPQQCLHGPVALRYLHVADVHWPGAAQAHGRDGGHWGGAGRGGPGGGAALGHGYFPRHQLHR</sequence>